<keyword evidence="5" id="KW-0808">Transferase</keyword>
<keyword evidence="7 11" id="KW-0256">Endoplasmic reticulum</keyword>
<dbReference type="AlphaFoldDB" id="A0A9D4PIH0"/>
<dbReference type="Pfam" id="PF03901">
    <property type="entry name" value="Glyco_transf_22"/>
    <property type="match status" value="1"/>
</dbReference>
<gene>
    <name evidence="12" type="ORF">HPB52_007801</name>
</gene>
<reference evidence="12" key="2">
    <citation type="submission" date="2021-09" db="EMBL/GenBank/DDBJ databases">
        <authorList>
            <person name="Jia N."/>
            <person name="Wang J."/>
            <person name="Shi W."/>
            <person name="Du L."/>
            <person name="Sun Y."/>
            <person name="Zhan W."/>
            <person name="Jiang J."/>
            <person name="Wang Q."/>
            <person name="Zhang B."/>
            <person name="Ji P."/>
            <person name="Sakyi L.B."/>
            <person name="Cui X."/>
            <person name="Yuan T."/>
            <person name="Jiang B."/>
            <person name="Yang W."/>
            <person name="Lam T.T.-Y."/>
            <person name="Chang Q."/>
            <person name="Ding S."/>
            <person name="Wang X."/>
            <person name="Zhu J."/>
            <person name="Ruan X."/>
            <person name="Zhao L."/>
            <person name="Wei J."/>
            <person name="Que T."/>
            <person name="Du C."/>
            <person name="Cheng J."/>
            <person name="Dai P."/>
            <person name="Han X."/>
            <person name="Huang E."/>
            <person name="Gao Y."/>
            <person name="Liu J."/>
            <person name="Shao H."/>
            <person name="Ye R."/>
            <person name="Li L."/>
            <person name="Wei W."/>
            <person name="Wang X."/>
            <person name="Wang C."/>
            <person name="Huo Q."/>
            <person name="Li W."/>
            <person name="Guo W."/>
            <person name="Chen H."/>
            <person name="Chen S."/>
            <person name="Zhou L."/>
            <person name="Zhou L."/>
            <person name="Ni X."/>
            <person name="Tian J."/>
            <person name="Zhou Y."/>
            <person name="Sheng Y."/>
            <person name="Liu T."/>
            <person name="Pan Y."/>
            <person name="Xia L."/>
            <person name="Li J."/>
            <person name="Zhao F."/>
            <person name="Cao W."/>
        </authorList>
    </citation>
    <scope>NUCLEOTIDE SEQUENCE</scope>
    <source>
        <strain evidence="12">Rsan-2018</strain>
        <tissue evidence="12">Larvae</tissue>
    </source>
</reference>
<evidence type="ECO:0000256" key="6">
    <source>
        <dbReference type="ARBA" id="ARBA00022692"/>
    </source>
</evidence>
<evidence type="ECO:0000256" key="5">
    <source>
        <dbReference type="ARBA" id="ARBA00022679"/>
    </source>
</evidence>
<dbReference type="GO" id="GO:0006506">
    <property type="term" value="P:GPI anchor biosynthetic process"/>
    <property type="evidence" value="ECO:0007669"/>
    <property type="project" value="UniProtKB-KW"/>
</dbReference>
<dbReference type="EC" id="2.4.1.-" evidence="11"/>
<dbReference type="PANTHER" id="PTHR22760:SF3">
    <property type="entry name" value="GPI MANNOSYLTRANSFERASE 4"/>
    <property type="match status" value="1"/>
</dbReference>
<dbReference type="InterPro" id="IPR005599">
    <property type="entry name" value="GPI_mannosylTrfase"/>
</dbReference>
<protein>
    <recommendedName>
        <fullName evidence="11">Mannosyltransferase</fullName>
        <ecNumber evidence="11">2.4.1.-</ecNumber>
    </recommendedName>
</protein>
<comment type="similarity">
    <text evidence="10">Belongs to the glycosyltransferase 22 family. PIGZ subfamily.</text>
</comment>
<name>A0A9D4PIH0_RHISA</name>
<evidence type="ECO:0000256" key="3">
    <source>
        <dbReference type="ARBA" id="ARBA00022502"/>
    </source>
</evidence>
<keyword evidence="13" id="KW-1185">Reference proteome</keyword>
<evidence type="ECO:0000256" key="9">
    <source>
        <dbReference type="ARBA" id="ARBA00023136"/>
    </source>
</evidence>
<evidence type="ECO:0000313" key="13">
    <source>
        <dbReference type="Proteomes" id="UP000821837"/>
    </source>
</evidence>
<dbReference type="GO" id="GO:0005789">
    <property type="term" value="C:endoplasmic reticulum membrane"/>
    <property type="evidence" value="ECO:0007669"/>
    <property type="project" value="UniProtKB-SubCell"/>
</dbReference>
<dbReference type="Proteomes" id="UP000821837">
    <property type="component" value="Unassembled WGS sequence"/>
</dbReference>
<comment type="subcellular location">
    <subcellularLocation>
        <location evidence="1 11">Endoplasmic reticulum membrane</location>
        <topology evidence="1 11">Multi-pass membrane protein</topology>
    </subcellularLocation>
</comment>
<keyword evidence="9" id="KW-0472">Membrane</keyword>
<evidence type="ECO:0000256" key="11">
    <source>
        <dbReference type="RuleBase" id="RU363075"/>
    </source>
</evidence>
<evidence type="ECO:0000256" key="4">
    <source>
        <dbReference type="ARBA" id="ARBA00022676"/>
    </source>
</evidence>
<evidence type="ECO:0000256" key="1">
    <source>
        <dbReference type="ARBA" id="ARBA00004477"/>
    </source>
</evidence>
<dbReference type="PANTHER" id="PTHR22760">
    <property type="entry name" value="GLYCOSYLTRANSFERASE"/>
    <property type="match status" value="1"/>
</dbReference>
<keyword evidence="6" id="KW-0812">Transmembrane</keyword>
<organism evidence="12 13">
    <name type="scientific">Rhipicephalus sanguineus</name>
    <name type="common">Brown dog tick</name>
    <name type="synonym">Ixodes sanguineus</name>
    <dbReference type="NCBI Taxonomy" id="34632"/>
    <lineage>
        <taxon>Eukaryota</taxon>
        <taxon>Metazoa</taxon>
        <taxon>Ecdysozoa</taxon>
        <taxon>Arthropoda</taxon>
        <taxon>Chelicerata</taxon>
        <taxon>Arachnida</taxon>
        <taxon>Acari</taxon>
        <taxon>Parasitiformes</taxon>
        <taxon>Ixodida</taxon>
        <taxon>Ixodoidea</taxon>
        <taxon>Ixodidae</taxon>
        <taxon>Rhipicephalinae</taxon>
        <taxon>Rhipicephalus</taxon>
        <taxon>Rhipicephalus</taxon>
    </lineage>
</organism>
<evidence type="ECO:0000256" key="7">
    <source>
        <dbReference type="ARBA" id="ARBA00022824"/>
    </source>
</evidence>
<reference evidence="12" key="1">
    <citation type="journal article" date="2020" name="Cell">
        <title>Large-Scale Comparative Analyses of Tick Genomes Elucidate Their Genetic Diversity and Vector Capacities.</title>
        <authorList>
            <consortium name="Tick Genome and Microbiome Consortium (TIGMIC)"/>
            <person name="Jia N."/>
            <person name="Wang J."/>
            <person name="Shi W."/>
            <person name="Du L."/>
            <person name="Sun Y."/>
            <person name="Zhan W."/>
            <person name="Jiang J.F."/>
            <person name="Wang Q."/>
            <person name="Zhang B."/>
            <person name="Ji P."/>
            <person name="Bell-Sakyi L."/>
            <person name="Cui X.M."/>
            <person name="Yuan T.T."/>
            <person name="Jiang B.G."/>
            <person name="Yang W.F."/>
            <person name="Lam T.T."/>
            <person name="Chang Q.C."/>
            <person name="Ding S.J."/>
            <person name="Wang X.J."/>
            <person name="Zhu J.G."/>
            <person name="Ruan X.D."/>
            <person name="Zhao L."/>
            <person name="Wei J.T."/>
            <person name="Ye R.Z."/>
            <person name="Que T.C."/>
            <person name="Du C.H."/>
            <person name="Zhou Y.H."/>
            <person name="Cheng J.X."/>
            <person name="Dai P.F."/>
            <person name="Guo W.B."/>
            <person name="Han X.H."/>
            <person name="Huang E.J."/>
            <person name="Li L.F."/>
            <person name="Wei W."/>
            <person name="Gao Y.C."/>
            <person name="Liu J.Z."/>
            <person name="Shao H.Z."/>
            <person name="Wang X."/>
            <person name="Wang C.C."/>
            <person name="Yang T.C."/>
            <person name="Huo Q.B."/>
            <person name="Li W."/>
            <person name="Chen H.Y."/>
            <person name="Chen S.E."/>
            <person name="Zhou L.G."/>
            <person name="Ni X.B."/>
            <person name="Tian J.H."/>
            <person name="Sheng Y."/>
            <person name="Liu T."/>
            <person name="Pan Y.S."/>
            <person name="Xia L.Y."/>
            <person name="Li J."/>
            <person name="Zhao F."/>
            <person name="Cao W.C."/>
        </authorList>
    </citation>
    <scope>NUCLEOTIDE SEQUENCE</scope>
    <source>
        <strain evidence="12">Rsan-2018</strain>
    </source>
</reference>
<keyword evidence="3" id="KW-0337">GPI-anchor biosynthesis</keyword>
<dbReference type="EMBL" id="JABSTV010001253">
    <property type="protein sequence ID" value="KAH7943398.1"/>
    <property type="molecule type" value="Genomic_DNA"/>
</dbReference>
<evidence type="ECO:0000313" key="12">
    <source>
        <dbReference type="EMBL" id="KAH7943398.1"/>
    </source>
</evidence>
<dbReference type="VEuPathDB" id="VectorBase:RSAN_043528"/>
<sequence>MLGIVALGASCKVLYDRLPSSSRLEGLKILTVSKTFDVVAACTLLMPLCALSLFKHQEPRFLVPLLVPVVLLAQRHASTKLIIFWSMANALCLVFFGYVHQGGLLPCMTHVRDHLAQHKADNMTATVVFTRTTVLQWTVVDLMGTDFKGDNLKHYFLEKRAHLNYLIAPPVFVDSEMESWKPNLLRLYTFPVHFSGEHLPQFSYADYIDGRVSLSDFLKAFSLNVYLVQLPTTS</sequence>
<evidence type="ECO:0000256" key="10">
    <source>
        <dbReference type="ARBA" id="ARBA00038466"/>
    </source>
</evidence>
<evidence type="ECO:0000256" key="8">
    <source>
        <dbReference type="ARBA" id="ARBA00022989"/>
    </source>
</evidence>
<accession>A0A9D4PIH0</accession>
<keyword evidence="4 11" id="KW-0328">Glycosyltransferase</keyword>
<proteinExistence type="inferred from homology"/>
<comment type="caution">
    <text evidence="12">The sequence shown here is derived from an EMBL/GenBank/DDBJ whole genome shotgun (WGS) entry which is preliminary data.</text>
</comment>
<comment type="pathway">
    <text evidence="2">Glycolipid biosynthesis; glycosylphosphatidylinositol-anchor biosynthesis.</text>
</comment>
<dbReference type="GO" id="GO:0000026">
    <property type="term" value="F:alpha-1,2-mannosyltransferase activity"/>
    <property type="evidence" value="ECO:0007669"/>
    <property type="project" value="TreeGrafter"/>
</dbReference>
<keyword evidence="8" id="KW-1133">Transmembrane helix</keyword>
<evidence type="ECO:0000256" key="2">
    <source>
        <dbReference type="ARBA" id="ARBA00004687"/>
    </source>
</evidence>